<proteinExistence type="inferred from homology"/>
<keyword evidence="6 10" id="KW-1133">Transmembrane helix</keyword>
<evidence type="ECO:0000313" key="12">
    <source>
        <dbReference type="Proteomes" id="UP000001357"/>
    </source>
</evidence>
<dbReference type="Gene3D" id="1.50.40.10">
    <property type="entry name" value="Mitochondrial carrier domain"/>
    <property type="match status" value="1"/>
</dbReference>
<sequence length="328" mass="35776">MAVKVTAQGVDLTKYPLSGGENLLCSLAASCVAEAVTYPFEVAKVRLQIQGSRALLPVKFTGMFDSMIKVGRNEGLMALMAGLPSGLLRHSIAGTMRLGLYDPTISYLNYGTFEKPTDPSELKEVQLWQRMLASSSTGAVAMVFANPADLVKTKLQASIKPAPGQKVPFKGTVSCFKYIMATEGVAGLFHGLKIAVPRMAWQNMAEVTAYDLTKDLLRKHYGMEDGLPLFFLGSLSAGFFGAYLGNPLDCIKTRIYRNELGPDGKPLYSGPIDALTKMIRNEGVLSLWKGVVPLWIHVSAFSVAVFVTFDMLRLQVRKSKARQDGHDI</sequence>
<dbReference type="OMA" id="TRIMSAH"/>
<dbReference type="SUPFAM" id="SSF103506">
    <property type="entry name" value="Mitochondrial carrier"/>
    <property type="match status" value="1"/>
</dbReference>
<keyword evidence="3 9" id="KW-0813">Transport</keyword>
<dbReference type="AlphaFoldDB" id="A9UT93"/>
<dbReference type="GO" id="GO:0017077">
    <property type="term" value="F:oxidative phosphorylation uncoupler activity"/>
    <property type="evidence" value="ECO:0000318"/>
    <property type="project" value="GO_Central"/>
</dbReference>
<evidence type="ECO:0000256" key="7">
    <source>
        <dbReference type="ARBA" id="ARBA00023136"/>
    </source>
</evidence>
<feature type="repeat" description="Solcar" evidence="8">
    <location>
        <begin position="225"/>
        <end position="315"/>
    </location>
</feature>
<feature type="transmembrane region" description="Helical" evidence="10">
    <location>
        <begin position="294"/>
        <end position="312"/>
    </location>
</feature>
<dbReference type="InParanoid" id="A9UT93"/>
<feature type="repeat" description="Solcar" evidence="8">
    <location>
        <begin position="125"/>
        <end position="216"/>
    </location>
</feature>
<dbReference type="KEGG" id="mbr:MONBRDRAFT_15407"/>
<dbReference type="InterPro" id="IPR002067">
    <property type="entry name" value="MCP"/>
</dbReference>
<keyword evidence="5" id="KW-0677">Repeat</keyword>
<keyword evidence="12" id="KW-1185">Reference proteome</keyword>
<dbReference type="eggNOG" id="KOG0753">
    <property type="taxonomic scope" value="Eukaryota"/>
</dbReference>
<dbReference type="PANTHER" id="PTHR45618">
    <property type="entry name" value="MITOCHONDRIAL DICARBOXYLATE CARRIER-RELATED"/>
    <property type="match status" value="1"/>
</dbReference>
<reference evidence="11 12" key="1">
    <citation type="journal article" date="2008" name="Nature">
        <title>The genome of the choanoflagellate Monosiga brevicollis and the origin of metazoans.</title>
        <authorList>
            <consortium name="JGI Sequencing"/>
            <person name="King N."/>
            <person name="Westbrook M.J."/>
            <person name="Young S.L."/>
            <person name="Kuo A."/>
            <person name="Abedin M."/>
            <person name="Chapman J."/>
            <person name="Fairclough S."/>
            <person name="Hellsten U."/>
            <person name="Isogai Y."/>
            <person name="Letunic I."/>
            <person name="Marr M."/>
            <person name="Pincus D."/>
            <person name="Putnam N."/>
            <person name="Rokas A."/>
            <person name="Wright K.J."/>
            <person name="Zuzow R."/>
            <person name="Dirks W."/>
            <person name="Good M."/>
            <person name="Goodstein D."/>
            <person name="Lemons D."/>
            <person name="Li W."/>
            <person name="Lyons J.B."/>
            <person name="Morris A."/>
            <person name="Nichols S."/>
            <person name="Richter D.J."/>
            <person name="Salamov A."/>
            <person name="Bork P."/>
            <person name="Lim W.A."/>
            <person name="Manning G."/>
            <person name="Miller W.T."/>
            <person name="McGinnis W."/>
            <person name="Shapiro H."/>
            <person name="Tjian R."/>
            <person name="Grigoriev I.V."/>
            <person name="Rokhsar D."/>
        </authorList>
    </citation>
    <scope>NUCLEOTIDE SEQUENCE [LARGE SCALE GENOMIC DNA]</scope>
    <source>
        <strain evidence="12">MX1 / ATCC 50154</strain>
    </source>
</reference>
<evidence type="ECO:0008006" key="13">
    <source>
        <dbReference type="Google" id="ProtNLM"/>
    </source>
</evidence>
<dbReference type="InterPro" id="IPR023395">
    <property type="entry name" value="MCP_dom_sf"/>
</dbReference>
<dbReference type="FunCoup" id="A9UT93">
    <property type="interactions" value="688"/>
</dbReference>
<name>A9UT93_MONBE</name>
<dbReference type="InterPro" id="IPR018108">
    <property type="entry name" value="MCP_transmembrane"/>
</dbReference>
<dbReference type="GO" id="GO:0016020">
    <property type="term" value="C:membrane"/>
    <property type="evidence" value="ECO:0007669"/>
    <property type="project" value="UniProtKB-SubCell"/>
</dbReference>
<evidence type="ECO:0000313" key="11">
    <source>
        <dbReference type="EMBL" id="EDQ91453.1"/>
    </source>
</evidence>
<gene>
    <name evidence="11" type="ORF">MONBRDRAFT_15407</name>
</gene>
<dbReference type="RefSeq" id="XP_001743875.1">
    <property type="nucleotide sequence ID" value="XM_001743823.1"/>
</dbReference>
<evidence type="ECO:0000256" key="1">
    <source>
        <dbReference type="ARBA" id="ARBA00004141"/>
    </source>
</evidence>
<organism evidence="11 12">
    <name type="scientific">Monosiga brevicollis</name>
    <name type="common">Choanoflagellate</name>
    <dbReference type="NCBI Taxonomy" id="81824"/>
    <lineage>
        <taxon>Eukaryota</taxon>
        <taxon>Choanoflagellata</taxon>
        <taxon>Craspedida</taxon>
        <taxon>Salpingoecidae</taxon>
        <taxon>Monosiga</taxon>
    </lineage>
</organism>
<dbReference type="PROSITE" id="PS50920">
    <property type="entry name" value="SOLCAR"/>
    <property type="match status" value="3"/>
</dbReference>
<evidence type="ECO:0000256" key="9">
    <source>
        <dbReference type="RuleBase" id="RU000488"/>
    </source>
</evidence>
<dbReference type="InterPro" id="IPR050391">
    <property type="entry name" value="Mito_Metabolite_Transporter"/>
</dbReference>
<keyword evidence="4 8" id="KW-0812">Transmembrane</keyword>
<dbReference type="GeneID" id="5889298"/>
<evidence type="ECO:0000256" key="10">
    <source>
        <dbReference type="SAM" id="Phobius"/>
    </source>
</evidence>
<evidence type="ECO:0000256" key="5">
    <source>
        <dbReference type="ARBA" id="ARBA00022737"/>
    </source>
</evidence>
<protein>
    <recommendedName>
        <fullName evidence="13">Mitochondrial carrier protein</fullName>
    </recommendedName>
</protein>
<feature type="transmembrane region" description="Helical" evidence="10">
    <location>
        <begin position="226"/>
        <end position="244"/>
    </location>
</feature>
<evidence type="ECO:0000256" key="3">
    <source>
        <dbReference type="ARBA" id="ARBA00022448"/>
    </source>
</evidence>
<dbReference type="STRING" id="81824.A9UT93"/>
<keyword evidence="7 8" id="KW-0472">Membrane</keyword>
<dbReference type="GO" id="GO:1990542">
    <property type="term" value="P:mitochondrial transmembrane transport"/>
    <property type="evidence" value="ECO:0000318"/>
    <property type="project" value="GO_Central"/>
</dbReference>
<feature type="repeat" description="Solcar" evidence="8">
    <location>
        <begin position="21"/>
        <end position="107"/>
    </location>
</feature>
<comment type="subcellular location">
    <subcellularLocation>
        <location evidence="1">Membrane</location>
        <topology evidence="1">Multi-pass membrane protein</topology>
    </subcellularLocation>
</comment>
<dbReference type="EMBL" id="CH991545">
    <property type="protein sequence ID" value="EDQ91453.1"/>
    <property type="molecule type" value="Genomic_DNA"/>
</dbReference>
<comment type="similarity">
    <text evidence="2 9">Belongs to the mitochondrial carrier (TC 2.A.29) family.</text>
</comment>
<dbReference type="Proteomes" id="UP000001357">
    <property type="component" value="Unassembled WGS sequence"/>
</dbReference>
<accession>A9UT93</accession>
<dbReference type="PRINTS" id="PR00784">
    <property type="entry name" value="MTUNCOUPLING"/>
</dbReference>
<evidence type="ECO:0000256" key="4">
    <source>
        <dbReference type="ARBA" id="ARBA00022692"/>
    </source>
</evidence>
<evidence type="ECO:0000256" key="2">
    <source>
        <dbReference type="ARBA" id="ARBA00006375"/>
    </source>
</evidence>
<evidence type="ECO:0000256" key="8">
    <source>
        <dbReference type="PROSITE-ProRule" id="PRU00282"/>
    </source>
</evidence>
<dbReference type="Pfam" id="PF00153">
    <property type="entry name" value="Mito_carr"/>
    <property type="match status" value="3"/>
</dbReference>
<evidence type="ECO:0000256" key="6">
    <source>
        <dbReference type="ARBA" id="ARBA00022989"/>
    </source>
</evidence>